<protein>
    <submittedName>
        <fullName evidence="8">RagB/SusD family nutrient uptake outer membrane protein</fullName>
    </submittedName>
</protein>
<dbReference type="RefSeq" id="WP_147931885.1">
    <property type="nucleotide sequence ID" value="NZ_VOXD01000028.1"/>
</dbReference>
<sequence length="570" mass="64900">MQQFKIKAFLLALVLTASFGCDKDILDTRPGNTYSEADIYSNVDLTQSLVDYTYNVTENWGLNVDVWWTRRIGIENASDEAWFHFVPQNYRITRGQIQPNNMGFWTQKWRQYYRYIGTANDFLSKIDQSPVAQSDPERVATLKGEMKYLRANAYARLINLFGGVPLFDTPFELTDDFNVPRASYQECVDFIVRELDEAVTLLPEGPRNGVEFGRVSRGACLAMKSRVLLYAASELHDPSTVPNGPLYDYNKPDKWQDAADAAKALIDLDQYSLVPVETAEDYQQMFLSPNSELIFARPFSPDFPNTPNDFNTLPDKAQSPVGAGGWGLSNPTHNFVQDFKMANGLRIDDAGSGYDDDDLYANRELRFYANILYQGASFKGAELEYWSPGGTESREAPGPNHYAATGYNQRKFLDESIVIDQEQSANRPYPLARLPEIYLNYAEALYHLGREDEARTYVNLVAGRVGLPAITTTGEALLEDIRYERQMELFLEGHRFFDTRRWMMADKMNEDIMGVQWEKRNAAGELDPDGTLTRLGPLLIEDRMFAPTFYYLPIPFAEVEKAGLEQNFGY</sequence>
<accession>A0A5C7FD00</accession>
<proteinExistence type="inferred from homology"/>
<evidence type="ECO:0000259" key="7">
    <source>
        <dbReference type="Pfam" id="PF14322"/>
    </source>
</evidence>
<name>A0A5C7FD00_9BACT</name>
<dbReference type="Proteomes" id="UP000321907">
    <property type="component" value="Unassembled WGS sequence"/>
</dbReference>
<dbReference type="Pfam" id="PF14322">
    <property type="entry name" value="SusD-like_3"/>
    <property type="match status" value="1"/>
</dbReference>
<feature type="domain" description="SusD-like N-terminal" evidence="7">
    <location>
        <begin position="41"/>
        <end position="229"/>
    </location>
</feature>
<dbReference type="InterPro" id="IPR012944">
    <property type="entry name" value="SusD_RagB_dom"/>
</dbReference>
<dbReference type="EMBL" id="VOXD01000028">
    <property type="protein sequence ID" value="TXF87976.1"/>
    <property type="molecule type" value="Genomic_DNA"/>
</dbReference>
<keyword evidence="9" id="KW-1185">Reference proteome</keyword>
<keyword evidence="5" id="KW-0998">Cell outer membrane</keyword>
<dbReference type="Gene3D" id="1.25.40.390">
    <property type="match status" value="1"/>
</dbReference>
<evidence type="ECO:0000256" key="1">
    <source>
        <dbReference type="ARBA" id="ARBA00004442"/>
    </source>
</evidence>
<reference evidence="8 9" key="1">
    <citation type="submission" date="2019-08" db="EMBL/GenBank/DDBJ databases">
        <title>Lewinella sp. strain SSH13 Genome sequencing and assembly.</title>
        <authorList>
            <person name="Kim I."/>
        </authorList>
    </citation>
    <scope>NUCLEOTIDE SEQUENCE [LARGE SCALE GENOMIC DNA]</scope>
    <source>
        <strain evidence="8 9">SSH13</strain>
    </source>
</reference>
<evidence type="ECO:0000256" key="3">
    <source>
        <dbReference type="ARBA" id="ARBA00022729"/>
    </source>
</evidence>
<dbReference type="Pfam" id="PF07980">
    <property type="entry name" value="SusD_RagB"/>
    <property type="match status" value="1"/>
</dbReference>
<comment type="subcellular location">
    <subcellularLocation>
        <location evidence="1">Cell outer membrane</location>
    </subcellularLocation>
</comment>
<evidence type="ECO:0000259" key="6">
    <source>
        <dbReference type="Pfam" id="PF07980"/>
    </source>
</evidence>
<organism evidence="8 9">
    <name type="scientific">Neolewinella aurantiaca</name>
    <dbReference type="NCBI Taxonomy" id="2602767"/>
    <lineage>
        <taxon>Bacteria</taxon>
        <taxon>Pseudomonadati</taxon>
        <taxon>Bacteroidota</taxon>
        <taxon>Saprospiria</taxon>
        <taxon>Saprospirales</taxon>
        <taxon>Lewinellaceae</taxon>
        <taxon>Neolewinella</taxon>
    </lineage>
</organism>
<dbReference type="AlphaFoldDB" id="A0A5C7FD00"/>
<dbReference type="CDD" id="cd08977">
    <property type="entry name" value="SusD"/>
    <property type="match status" value="1"/>
</dbReference>
<feature type="domain" description="RagB/SusD" evidence="6">
    <location>
        <begin position="294"/>
        <end position="570"/>
    </location>
</feature>
<comment type="similarity">
    <text evidence="2">Belongs to the SusD family.</text>
</comment>
<evidence type="ECO:0000313" key="9">
    <source>
        <dbReference type="Proteomes" id="UP000321907"/>
    </source>
</evidence>
<evidence type="ECO:0000256" key="2">
    <source>
        <dbReference type="ARBA" id="ARBA00006275"/>
    </source>
</evidence>
<evidence type="ECO:0000256" key="4">
    <source>
        <dbReference type="ARBA" id="ARBA00023136"/>
    </source>
</evidence>
<dbReference type="InterPro" id="IPR033985">
    <property type="entry name" value="SusD-like_N"/>
</dbReference>
<dbReference type="InterPro" id="IPR011990">
    <property type="entry name" value="TPR-like_helical_dom_sf"/>
</dbReference>
<evidence type="ECO:0000256" key="5">
    <source>
        <dbReference type="ARBA" id="ARBA00023237"/>
    </source>
</evidence>
<gene>
    <name evidence="8" type="ORF">FUA23_16585</name>
</gene>
<keyword evidence="4" id="KW-0472">Membrane</keyword>
<dbReference type="PROSITE" id="PS51257">
    <property type="entry name" value="PROKAR_LIPOPROTEIN"/>
    <property type="match status" value="1"/>
</dbReference>
<evidence type="ECO:0000313" key="8">
    <source>
        <dbReference type="EMBL" id="TXF87976.1"/>
    </source>
</evidence>
<dbReference type="OrthoDB" id="5694214at2"/>
<dbReference type="SUPFAM" id="SSF48452">
    <property type="entry name" value="TPR-like"/>
    <property type="match status" value="1"/>
</dbReference>
<comment type="caution">
    <text evidence="8">The sequence shown here is derived from an EMBL/GenBank/DDBJ whole genome shotgun (WGS) entry which is preliminary data.</text>
</comment>
<dbReference type="GO" id="GO:0009279">
    <property type="term" value="C:cell outer membrane"/>
    <property type="evidence" value="ECO:0007669"/>
    <property type="project" value="UniProtKB-SubCell"/>
</dbReference>
<keyword evidence="3" id="KW-0732">Signal</keyword>